<dbReference type="InterPro" id="IPR023198">
    <property type="entry name" value="PGP-like_dom2"/>
</dbReference>
<dbReference type="PANTHER" id="PTHR43434">
    <property type="entry name" value="PHOSPHOGLYCOLATE PHOSPHATASE"/>
    <property type="match status" value="1"/>
</dbReference>
<dbReference type="Pfam" id="PF13419">
    <property type="entry name" value="HAD_2"/>
    <property type="match status" value="1"/>
</dbReference>
<dbReference type="Gene3D" id="3.40.50.1000">
    <property type="entry name" value="HAD superfamily/HAD-like"/>
    <property type="match status" value="1"/>
</dbReference>
<keyword evidence="2" id="KW-1185">Reference proteome</keyword>
<dbReference type="SFLD" id="SFLDS00003">
    <property type="entry name" value="Haloacid_Dehalogenase"/>
    <property type="match status" value="1"/>
</dbReference>
<dbReference type="InterPro" id="IPR041492">
    <property type="entry name" value="HAD_2"/>
</dbReference>
<protein>
    <submittedName>
        <fullName evidence="1">Phosphoglycolate phosphatase</fullName>
    </submittedName>
</protein>
<proteinExistence type="predicted"/>
<sequence>MKKAVLFDLDGTMWHTSDVILPVWNDVLKKHKETTKQVTLEEMNSYMGKTVEQIASIMLPELPLENSVAIVKECCAEQIPSLRKTGGHLYDNLESTLEILSKNYFLGIISNCQCGYIEAFLFAHKLEKYFSDFEMSGRTNQTKGENIKLVIKRNSIDKAVYLGDTIGDQIAAKDAEIPFVFASYGFGTTENSEYTISSFDELPKVAEKILG</sequence>
<dbReference type="SUPFAM" id="SSF56784">
    <property type="entry name" value="HAD-like"/>
    <property type="match status" value="1"/>
</dbReference>
<reference evidence="1" key="1">
    <citation type="journal article" date="2018" name="Environ. Microbiol.">
        <title>Sporulation capability and amylosome conservation among diverse human colonic and rumen isolates of the keystone starch-degrader Ruminococcus bromii.</title>
        <authorList>
            <person name="Mukhopadhya I."/>
            <person name="Morais S."/>
            <person name="Laverde-Gomez J."/>
            <person name="Sheridan P.O."/>
            <person name="Walker A.W."/>
            <person name="Kelly W."/>
            <person name="Klieve A.V."/>
            <person name="Ouwerkerk D."/>
            <person name="Duncan S.H."/>
            <person name="Louis P."/>
            <person name="Koropatkin N."/>
            <person name="Cockburn D."/>
            <person name="Kibler R."/>
            <person name="Cooper P.J."/>
            <person name="Sandoval C."/>
            <person name="Crost E."/>
            <person name="Juge N."/>
            <person name="Bayer E.A."/>
            <person name="Flint H.J."/>
        </authorList>
    </citation>
    <scope>NUCLEOTIDE SEQUENCE [LARGE SCALE GENOMIC DNA]</scope>
    <source>
        <strain evidence="1">ATCC 27255</strain>
    </source>
</reference>
<dbReference type="EMBL" id="NNSR01000037">
    <property type="protein sequence ID" value="PKD32008.1"/>
    <property type="molecule type" value="Genomic_DNA"/>
</dbReference>
<accession>A0A2N0UYJ6</accession>
<dbReference type="GO" id="GO:0008967">
    <property type="term" value="F:phosphoglycolate phosphatase activity"/>
    <property type="evidence" value="ECO:0007669"/>
    <property type="project" value="TreeGrafter"/>
</dbReference>
<evidence type="ECO:0000313" key="2">
    <source>
        <dbReference type="Proteomes" id="UP000233425"/>
    </source>
</evidence>
<gene>
    <name evidence="1" type="ORF">RBATCC27255_00670</name>
</gene>
<dbReference type="GO" id="GO:0006281">
    <property type="term" value="P:DNA repair"/>
    <property type="evidence" value="ECO:0007669"/>
    <property type="project" value="TreeGrafter"/>
</dbReference>
<comment type="caution">
    <text evidence="1">The sequence shown here is derived from an EMBL/GenBank/DDBJ whole genome shotgun (WGS) entry which is preliminary data.</text>
</comment>
<dbReference type="RefSeq" id="WP_101028752.1">
    <property type="nucleotide sequence ID" value="NZ_CABMMZ010000037.1"/>
</dbReference>
<dbReference type="PANTHER" id="PTHR43434:SF1">
    <property type="entry name" value="PHOSPHOGLYCOLATE PHOSPHATASE"/>
    <property type="match status" value="1"/>
</dbReference>
<dbReference type="AlphaFoldDB" id="A0A2N0UYJ6"/>
<organism evidence="1 2">
    <name type="scientific">Ruminococcus bromii</name>
    <dbReference type="NCBI Taxonomy" id="40518"/>
    <lineage>
        <taxon>Bacteria</taxon>
        <taxon>Bacillati</taxon>
        <taxon>Bacillota</taxon>
        <taxon>Clostridia</taxon>
        <taxon>Eubacteriales</taxon>
        <taxon>Oscillospiraceae</taxon>
        <taxon>Ruminococcus</taxon>
    </lineage>
</organism>
<dbReference type="InterPro" id="IPR006439">
    <property type="entry name" value="HAD-SF_hydro_IA"/>
</dbReference>
<dbReference type="SFLD" id="SFLDG01129">
    <property type="entry name" value="C1.5:_HAD__Beta-PGM__Phosphata"/>
    <property type="match status" value="1"/>
</dbReference>
<dbReference type="Proteomes" id="UP000233425">
    <property type="component" value="Unassembled WGS sequence"/>
</dbReference>
<evidence type="ECO:0000313" key="1">
    <source>
        <dbReference type="EMBL" id="PKD32008.1"/>
    </source>
</evidence>
<dbReference type="InterPro" id="IPR050155">
    <property type="entry name" value="HAD-like_hydrolase_sf"/>
</dbReference>
<dbReference type="InterPro" id="IPR036412">
    <property type="entry name" value="HAD-like_sf"/>
</dbReference>
<dbReference type="InterPro" id="IPR023214">
    <property type="entry name" value="HAD_sf"/>
</dbReference>
<name>A0A2N0UYJ6_9FIRM</name>
<dbReference type="NCBIfam" id="TIGR01549">
    <property type="entry name" value="HAD-SF-IA-v1"/>
    <property type="match status" value="1"/>
</dbReference>
<dbReference type="Gene3D" id="1.10.150.240">
    <property type="entry name" value="Putative phosphatase, domain 2"/>
    <property type="match status" value="1"/>
</dbReference>